<dbReference type="RefSeq" id="WP_125480875.1">
    <property type="nucleotide sequence ID" value="NZ_RSFW01000017.1"/>
</dbReference>
<evidence type="ECO:0000259" key="1">
    <source>
        <dbReference type="Pfam" id="PF26386"/>
    </source>
</evidence>
<dbReference type="SUPFAM" id="SSF64182">
    <property type="entry name" value="DHH phosphoesterases"/>
    <property type="match status" value="1"/>
</dbReference>
<sequence length="402" mass="46840">MYRLFTHNDLDGVACGILFRLAFGEKADVRYNSVSGLNFQVERYFEKMNERMKKEDHLYITDLSVNQENTERIDQFVCEGGHARLIDHHKTALHFNDFSWGFVNVEDNHGTLTSAASLVYEYLTSGNHLKKTGSLDEFVELVRQYDTWDWDILKNYKAKNLNDLFFMVSIEEFEERMMSRLQSGDTFEYDEFEQKLLEMEEDKIDRYIRRKKREIIQIETNGLFGGIVHAESYHSELGNELGKEYPHLDYIAILNLGGKKISFRTIHDDVDVSAVAGEFGGGGHAKASGCTMNVEAYKRYIEQAFPLDPIKQDAFRNVYNLKESKRGSLYENRENERYFIYTDGSHHFIQKGTERIGKFNAFPEAERYIKREFGAALARDEQYINYLETIVYDSLIKTNPSS</sequence>
<accession>A0A3R9E880</accession>
<protein>
    <submittedName>
        <fullName evidence="2">Oligoribonuclease</fullName>
    </submittedName>
</protein>
<evidence type="ECO:0000313" key="2">
    <source>
        <dbReference type="EMBL" id="RSD26173.1"/>
    </source>
</evidence>
<dbReference type="Pfam" id="PF26386">
    <property type="entry name" value="NrnB_C"/>
    <property type="match status" value="1"/>
</dbReference>
<gene>
    <name evidence="2" type="ORF">EJA10_15240</name>
</gene>
<dbReference type="OrthoDB" id="2035301at2"/>
<dbReference type="PANTHER" id="PTHR42146:SF1">
    <property type="entry name" value="OLIGORIBONUCLEASE NRNB"/>
    <property type="match status" value="1"/>
</dbReference>
<feature type="domain" description="Oligoribonuclease NrnB C-terminal" evidence="1">
    <location>
        <begin position="327"/>
        <end position="389"/>
    </location>
</feature>
<dbReference type="PANTHER" id="PTHR42146">
    <property type="entry name" value="3',5'-CYCLIC-NUCLEOTIDE PHOSPHODIESTERASE"/>
    <property type="match status" value="1"/>
</dbReference>
<dbReference type="InterPro" id="IPR052968">
    <property type="entry name" value="Nucleotide_metab_enz"/>
</dbReference>
<organism evidence="2 3">
    <name type="scientific">Mesobacillus subterraneus</name>
    <dbReference type="NCBI Taxonomy" id="285983"/>
    <lineage>
        <taxon>Bacteria</taxon>
        <taxon>Bacillati</taxon>
        <taxon>Bacillota</taxon>
        <taxon>Bacilli</taxon>
        <taxon>Bacillales</taxon>
        <taxon>Bacillaceae</taxon>
        <taxon>Mesobacillus</taxon>
    </lineage>
</organism>
<dbReference type="InterPro" id="IPR058608">
    <property type="entry name" value="NrnB_C"/>
</dbReference>
<dbReference type="Gene3D" id="3.10.310.30">
    <property type="match status" value="1"/>
</dbReference>
<reference evidence="3" key="1">
    <citation type="submission" date="2018-12" db="EMBL/GenBank/DDBJ databases">
        <title>Bacillus chawlae sp. nov., Bacillus glennii sp. nov., and Bacillus saganii sp. nov. Isolated from the Vehicle Assembly Building at Kennedy Space Center where the Viking Spacecraft were Assembled.</title>
        <authorList>
            <person name="Seuylemezian A."/>
            <person name="Vaishampayan P."/>
        </authorList>
    </citation>
    <scope>NUCLEOTIDE SEQUENCE [LARGE SCALE GENOMIC DNA]</scope>
    <source>
        <strain evidence="3">DSM 13966</strain>
    </source>
</reference>
<proteinExistence type="predicted"/>
<comment type="caution">
    <text evidence="2">The sequence shown here is derived from an EMBL/GenBank/DDBJ whole genome shotgun (WGS) entry which is preliminary data.</text>
</comment>
<dbReference type="Proteomes" id="UP000279911">
    <property type="component" value="Unassembled WGS sequence"/>
</dbReference>
<dbReference type="InterPro" id="IPR038763">
    <property type="entry name" value="DHH_sf"/>
</dbReference>
<evidence type="ECO:0000313" key="3">
    <source>
        <dbReference type="Proteomes" id="UP000279911"/>
    </source>
</evidence>
<dbReference type="AlphaFoldDB" id="A0A3R9E880"/>
<name>A0A3R9E880_9BACI</name>
<dbReference type="EMBL" id="RSFW01000017">
    <property type="protein sequence ID" value="RSD26173.1"/>
    <property type="molecule type" value="Genomic_DNA"/>
</dbReference>